<feature type="region of interest" description="Disordered" evidence="1">
    <location>
        <begin position="34"/>
        <end position="56"/>
    </location>
</feature>
<protein>
    <recommendedName>
        <fullName evidence="5">Anti-sigma factor</fullName>
    </recommendedName>
</protein>
<gene>
    <name evidence="3" type="ORF">LQG66_28280</name>
</gene>
<name>A0ABY3R6Z6_9BRAD</name>
<evidence type="ECO:0000313" key="3">
    <source>
        <dbReference type="EMBL" id="UFZ03110.1"/>
    </source>
</evidence>
<organism evidence="3 4">
    <name type="scientific">Bradyrhizobium ontarionense</name>
    <dbReference type="NCBI Taxonomy" id="2898149"/>
    <lineage>
        <taxon>Bacteria</taxon>
        <taxon>Pseudomonadati</taxon>
        <taxon>Pseudomonadota</taxon>
        <taxon>Alphaproteobacteria</taxon>
        <taxon>Hyphomicrobiales</taxon>
        <taxon>Nitrobacteraceae</taxon>
        <taxon>Bradyrhizobium</taxon>
    </lineage>
</organism>
<feature type="region of interest" description="Disordered" evidence="1">
    <location>
        <begin position="1"/>
        <end position="22"/>
    </location>
</feature>
<keyword evidence="2" id="KW-1133">Transmembrane helix</keyword>
<dbReference type="Proteomes" id="UP001431010">
    <property type="component" value="Chromosome"/>
</dbReference>
<evidence type="ECO:0000256" key="2">
    <source>
        <dbReference type="SAM" id="Phobius"/>
    </source>
</evidence>
<keyword evidence="2" id="KW-0812">Transmembrane</keyword>
<accession>A0ABY3R6Z6</accession>
<feature type="compositionally biased region" description="Polar residues" evidence="1">
    <location>
        <begin position="1"/>
        <end position="11"/>
    </location>
</feature>
<feature type="transmembrane region" description="Helical" evidence="2">
    <location>
        <begin position="96"/>
        <end position="121"/>
    </location>
</feature>
<sequence>MSSLSEQNPMNPQDPLHYAPRWLRERPEAARLSLVGDNAKAAEAAERPASGQQGPLDARLETAVFESLRQSLNPQVMREPPDLERERDRRSVVFKIAGRFAAATGVAAVVALFFVNIVPVWRQPDASSSFVAAVQSMKTLPAVAADADDAKADQTSSLPERAEAPVPALSQFKSLLATDAPAPTAEAETPEKPMLQQFMQWNQKTGQMERVR</sequence>
<dbReference type="RefSeq" id="WP_231319134.1">
    <property type="nucleotide sequence ID" value="NZ_CP088156.1"/>
</dbReference>
<reference evidence="3" key="1">
    <citation type="journal article" date="2024" name="Antonie Van Leeuwenhoek">
        <title>Bradyrhizobium ontarionense sp. nov., a novel bacterial symbiont isolated from Aeschynomene indica (Indian jointvetch), harbours photosynthesis, nitrogen fixation and nitrous oxide (N2O) reductase genes.</title>
        <authorList>
            <person name="Bromfield E.S.P."/>
            <person name="Cloutier S."/>
        </authorList>
    </citation>
    <scope>NUCLEOTIDE SEQUENCE</scope>
    <source>
        <strain evidence="3">A19</strain>
    </source>
</reference>
<dbReference type="EMBL" id="CP088156">
    <property type="protein sequence ID" value="UFZ03110.1"/>
    <property type="molecule type" value="Genomic_DNA"/>
</dbReference>
<evidence type="ECO:0000256" key="1">
    <source>
        <dbReference type="SAM" id="MobiDB-lite"/>
    </source>
</evidence>
<keyword evidence="2" id="KW-0472">Membrane</keyword>
<proteinExistence type="predicted"/>
<evidence type="ECO:0008006" key="5">
    <source>
        <dbReference type="Google" id="ProtNLM"/>
    </source>
</evidence>
<keyword evidence="4" id="KW-1185">Reference proteome</keyword>
<evidence type="ECO:0000313" key="4">
    <source>
        <dbReference type="Proteomes" id="UP001431010"/>
    </source>
</evidence>